<keyword evidence="2" id="KW-1133">Transmembrane helix</keyword>
<reference evidence="3" key="1">
    <citation type="submission" date="2022-03" db="EMBL/GenBank/DDBJ databases">
        <title>A functionally conserved STORR gene fusion in Papaver species that diverged 16.8 million years ago.</title>
        <authorList>
            <person name="Catania T."/>
        </authorList>
    </citation>
    <scope>NUCLEOTIDE SEQUENCE</scope>
    <source>
        <strain evidence="3">S-191538</strain>
    </source>
</reference>
<keyword evidence="2" id="KW-0472">Membrane</keyword>
<comment type="caution">
    <text evidence="3">The sequence shown here is derived from an EMBL/GenBank/DDBJ whole genome shotgun (WGS) entry which is preliminary data.</text>
</comment>
<name>A0AA41RPE3_PAPNU</name>
<evidence type="ECO:0000256" key="1">
    <source>
        <dbReference type="SAM" id="MobiDB-lite"/>
    </source>
</evidence>
<feature type="compositionally biased region" description="Basic and acidic residues" evidence="1">
    <location>
        <begin position="33"/>
        <end position="56"/>
    </location>
</feature>
<dbReference type="Proteomes" id="UP001177140">
    <property type="component" value="Unassembled WGS sequence"/>
</dbReference>
<dbReference type="AlphaFoldDB" id="A0AA41RPE3"/>
<organism evidence="3 4">
    <name type="scientific">Papaver nudicaule</name>
    <name type="common">Iceland poppy</name>
    <dbReference type="NCBI Taxonomy" id="74823"/>
    <lineage>
        <taxon>Eukaryota</taxon>
        <taxon>Viridiplantae</taxon>
        <taxon>Streptophyta</taxon>
        <taxon>Embryophyta</taxon>
        <taxon>Tracheophyta</taxon>
        <taxon>Spermatophyta</taxon>
        <taxon>Magnoliopsida</taxon>
        <taxon>Ranunculales</taxon>
        <taxon>Papaveraceae</taxon>
        <taxon>Papaveroideae</taxon>
        <taxon>Papaver</taxon>
    </lineage>
</organism>
<keyword evidence="2" id="KW-0812">Transmembrane</keyword>
<keyword evidence="4" id="KW-1185">Reference proteome</keyword>
<evidence type="ECO:0000313" key="3">
    <source>
        <dbReference type="EMBL" id="MCL7024114.1"/>
    </source>
</evidence>
<dbReference type="PANTHER" id="PTHR31170:SF18">
    <property type="entry name" value="(WILD MALAYSIAN BANANA) HYPOTHETICAL PROTEIN"/>
    <property type="match status" value="1"/>
</dbReference>
<dbReference type="EMBL" id="JAJJMA010030679">
    <property type="protein sequence ID" value="MCL7024114.1"/>
    <property type="molecule type" value="Genomic_DNA"/>
</dbReference>
<proteinExistence type="predicted"/>
<feature type="region of interest" description="Disordered" evidence="1">
    <location>
        <begin position="33"/>
        <end position="66"/>
    </location>
</feature>
<dbReference type="InterPro" id="IPR004158">
    <property type="entry name" value="DUF247_pln"/>
</dbReference>
<gene>
    <name evidence="3" type="ORF">MKW94_029006</name>
</gene>
<dbReference type="PANTHER" id="PTHR31170">
    <property type="entry name" value="BNAC04G53230D PROTEIN"/>
    <property type="match status" value="1"/>
</dbReference>
<dbReference type="Pfam" id="PF03140">
    <property type="entry name" value="DUF247"/>
    <property type="match status" value="1"/>
</dbReference>
<feature type="compositionally biased region" description="Acidic residues" evidence="1">
    <location>
        <begin position="57"/>
        <end position="66"/>
    </location>
</feature>
<accession>A0AA41RPE3</accession>
<evidence type="ECO:0000256" key="2">
    <source>
        <dbReference type="SAM" id="Phobius"/>
    </source>
</evidence>
<sequence length="484" mass="56189">MGFSVRRFGNRKKEGLLNKRLSDLEKVLNTFKQKEKQSNVKRQEEQKKVGKNRKEAEDEEKEETEEAWSSILDINLEEEDPYKELEVIIQKKQQPIFKLPSSLKMGNVKAYEPQVVSIGPYHHGKPHLLPMEVHKTRALVHFVKRSCVPLETYISELMKVIDELKSSYAQLDKEWIEDDKKFIELMIVDGCFLLEFLAVGTKVSIDDYARSDPMFSFHGKTVNYDSAIKDLLTVENQLPYLVLTTLLSVARPQEDAHETISHMMLCHNEGPRRHILDRYAERVLEAPDLEIGMKLPTGYSASELYYQFGIRFKKVSGYKSIRFDWKQAVLLLPPIMIHDDHQNPFLNMRAFEVWVSKDLKFHSFIYLIKTLVKSVKDVMLLKYQGIIVGPLDEAAVLKSIQVFTKDIGMFNVDSEPIVALQDMNEYCKQGTVMVWRMCRIWISNLYENYFSNPWTIISLVAAAILMALTMVQTYYTIISYKSSN</sequence>
<feature type="transmembrane region" description="Helical" evidence="2">
    <location>
        <begin position="454"/>
        <end position="477"/>
    </location>
</feature>
<protein>
    <submittedName>
        <fullName evidence="3">Uncharacterized protein</fullName>
    </submittedName>
</protein>
<evidence type="ECO:0000313" key="4">
    <source>
        <dbReference type="Proteomes" id="UP001177140"/>
    </source>
</evidence>